<dbReference type="Gene3D" id="3.80.10.10">
    <property type="entry name" value="Ribonuclease Inhibitor"/>
    <property type="match status" value="1"/>
</dbReference>
<dbReference type="InterPro" id="IPR044997">
    <property type="entry name" value="F-box_plant"/>
</dbReference>
<reference evidence="4" key="1">
    <citation type="submission" date="2024-06" db="EMBL/GenBank/DDBJ databases">
        <authorList>
            <person name="Ryan C."/>
        </authorList>
    </citation>
    <scope>NUCLEOTIDE SEQUENCE [LARGE SCALE GENOMIC DNA]</scope>
</reference>
<feature type="region of interest" description="Disordered" evidence="1">
    <location>
        <begin position="67"/>
        <end position="86"/>
    </location>
</feature>
<dbReference type="InterPro" id="IPR032675">
    <property type="entry name" value="LRR_dom_sf"/>
</dbReference>
<dbReference type="Pfam" id="PF00646">
    <property type="entry name" value="F-box"/>
    <property type="match status" value="1"/>
</dbReference>
<dbReference type="SUPFAM" id="SSF52047">
    <property type="entry name" value="RNI-like"/>
    <property type="match status" value="1"/>
</dbReference>
<dbReference type="SUPFAM" id="SSF81383">
    <property type="entry name" value="F-box domain"/>
    <property type="match status" value="1"/>
</dbReference>
<evidence type="ECO:0000256" key="1">
    <source>
        <dbReference type="SAM" id="MobiDB-lite"/>
    </source>
</evidence>
<sequence>MEEANNGRDFPSQLPSDALLCILDKLDLRDAVRAGALSRRWRCLQLPRLSLRMEDFLPANVSQHRYYDDEADGDQQQVRRPGRHRDALSDASDAMLRAATALLSSRGGGAGCTVAMSFLLRHNYMSLGRLLDAAVAAGKVRAVDLEVSTTSDLYLTDDARQTREAMAAHGRRFRTELFDGCPAAFGAALTRLALKNMYLSTPGDLADILGACANLETLSLYASGVRAAPKRPRPWSVRHPRLADISLTYCAFAGVELAWLPRLERLAYKECGSLAADDKKKPPPLSFGHVWVQPEASKRFADIFRNLQHLRIRNVHEECGLPWTMFLLQAAPNLKELCIKLWDHECDFELDESSTSSHLAAKKKSIVWEEVPAGFKHYNLARVTILGFYNTRTGSQGIARFLRSLVQAAVNLEEIHVREKAPCDECEVMEIAGSPFPRTDEDKDTFRESICGGGSTPLKICIVHHQQGLNISLPS</sequence>
<dbReference type="InterPro" id="IPR001810">
    <property type="entry name" value="F-box_dom"/>
</dbReference>
<dbReference type="PANTHER" id="PTHR32153">
    <property type="entry name" value="OJ000223_09.16 PROTEIN"/>
    <property type="match status" value="1"/>
</dbReference>
<protein>
    <recommendedName>
        <fullName evidence="2">F-box domain-containing protein</fullName>
    </recommendedName>
</protein>
<name>A0ABC8Z9K6_9POAL</name>
<dbReference type="Proteomes" id="UP001497457">
    <property type="component" value="Chromosome 18b"/>
</dbReference>
<accession>A0ABC8Z9K6</accession>
<evidence type="ECO:0000313" key="4">
    <source>
        <dbReference type="Proteomes" id="UP001497457"/>
    </source>
</evidence>
<feature type="domain" description="F-box" evidence="2">
    <location>
        <begin position="12"/>
        <end position="44"/>
    </location>
</feature>
<dbReference type="InterPro" id="IPR036047">
    <property type="entry name" value="F-box-like_dom_sf"/>
</dbReference>
<gene>
    <name evidence="3" type="ORF">URODEC1_LOCUS42892</name>
</gene>
<reference evidence="3 4" key="2">
    <citation type="submission" date="2024-10" db="EMBL/GenBank/DDBJ databases">
        <authorList>
            <person name="Ryan C."/>
        </authorList>
    </citation>
    <scope>NUCLEOTIDE SEQUENCE [LARGE SCALE GENOMIC DNA]</scope>
</reference>
<dbReference type="EMBL" id="OZ075128">
    <property type="protein sequence ID" value="CAL4958037.1"/>
    <property type="molecule type" value="Genomic_DNA"/>
</dbReference>
<organism evidence="3 4">
    <name type="scientific">Urochloa decumbens</name>
    <dbReference type="NCBI Taxonomy" id="240449"/>
    <lineage>
        <taxon>Eukaryota</taxon>
        <taxon>Viridiplantae</taxon>
        <taxon>Streptophyta</taxon>
        <taxon>Embryophyta</taxon>
        <taxon>Tracheophyta</taxon>
        <taxon>Spermatophyta</taxon>
        <taxon>Magnoliopsida</taxon>
        <taxon>Liliopsida</taxon>
        <taxon>Poales</taxon>
        <taxon>Poaceae</taxon>
        <taxon>PACMAD clade</taxon>
        <taxon>Panicoideae</taxon>
        <taxon>Panicodae</taxon>
        <taxon>Paniceae</taxon>
        <taxon>Melinidinae</taxon>
        <taxon>Urochloa</taxon>
    </lineage>
</organism>
<dbReference type="AlphaFoldDB" id="A0ABC8Z9K6"/>
<proteinExistence type="predicted"/>
<evidence type="ECO:0000259" key="2">
    <source>
        <dbReference type="Pfam" id="PF00646"/>
    </source>
</evidence>
<keyword evidence="4" id="KW-1185">Reference proteome</keyword>
<evidence type="ECO:0000313" key="3">
    <source>
        <dbReference type="EMBL" id="CAL4958037.1"/>
    </source>
</evidence>
<dbReference type="Gene3D" id="1.20.1280.50">
    <property type="match status" value="1"/>
</dbReference>